<sequence>MKKILHLSFFILFAAAYSQNISNYEYVSIAAKTGKFESAKYGLSGILSSKLKAGKYEVVSESNDSWPEAAKNNPCGVLKAEIEDTSTFLKNKIQVNFKDCSGKTVASFEGKSNIKEFEPGFKDALNTALKTFPVSNPVKLAVTNETPKPNTAAVAEPVKSTSHQTPNSGAKTENKAEIFSTGKMMLNRIFISDSQFILASPNNSTPYAIFKATTKKEVYRVQLQDGSQTLGYLENGNIVIELPNADGSFRKEIFEGK</sequence>
<keyword evidence="3" id="KW-1185">Reference proteome</keyword>
<accession>A0ABT3JKT7</accession>
<evidence type="ECO:0000313" key="3">
    <source>
        <dbReference type="Proteomes" id="UP001209107"/>
    </source>
</evidence>
<proteinExistence type="predicted"/>
<name>A0ABT3JKT7_9FLAO</name>
<protein>
    <submittedName>
        <fullName evidence="2">Uncharacterized protein</fullName>
    </submittedName>
</protein>
<comment type="caution">
    <text evidence="2">The sequence shown here is derived from an EMBL/GenBank/DDBJ whole genome shotgun (WGS) entry which is preliminary data.</text>
</comment>
<evidence type="ECO:0000313" key="2">
    <source>
        <dbReference type="EMBL" id="MCW4451397.1"/>
    </source>
</evidence>
<feature type="region of interest" description="Disordered" evidence="1">
    <location>
        <begin position="148"/>
        <end position="173"/>
    </location>
</feature>
<dbReference type="RefSeq" id="WP_265143587.1">
    <property type="nucleotide sequence ID" value="NZ_JAPCHZ010000001.1"/>
</dbReference>
<feature type="compositionally biased region" description="Polar residues" evidence="1">
    <location>
        <begin position="159"/>
        <end position="171"/>
    </location>
</feature>
<dbReference type="EMBL" id="JAPCHZ010000001">
    <property type="protein sequence ID" value="MCW4451397.1"/>
    <property type="molecule type" value="Genomic_DNA"/>
</dbReference>
<gene>
    <name evidence="2" type="ORF">OK344_04160</name>
</gene>
<evidence type="ECO:0000256" key="1">
    <source>
        <dbReference type="SAM" id="MobiDB-lite"/>
    </source>
</evidence>
<organism evidence="2 3">
    <name type="scientific">Kaistella yananensis</name>
    <dbReference type="NCBI Taxonomy" id="2989820"/>
    <lineage>
        <taxon>Bacteria</taxon>
        <taxon>Pseudomonadati</taxon>
        <taxon>Bacteroidota</taxon>
        <taxon>Flavobacteriia</taxon>
        <taxon>Flavobacteriales</taxon>
        <taxon>Weeksellaceae</taxon>
        <taxon>Chryseobacterium group</taxon>
        <taxon>Kaistella</taxon>
    </lineage>
</organism>
<reference evidence="2 3" key="1">
    <citation type="submission" date="2022-10" db="EMBL/GenBank/DDBJ databases">
        <title>Kaistella sp. BT-6-1-3.</title>
        <authorList>
            <person name="Ai J."/>
            <person name="Deng Z."/>
        </authorList>
    </citation>
    <scope>NUCLEOTIDE SEQUENCE [LARGE SCALE GENOMIC DNA]</scope>
    <source>
        <strain evidence="2 3">BT6-1-3</strain>
    </source>
</reference>
<dbReference type="Proteomes" id="UP001209107">
    <property type="component" value="Unassembled WGS sequence"/>
</dbReference>